<dbReference type="AlphaFoldDB" id="A0A3N8PV34"/>
<dbReference type="InterPro" id="IPR013094">
    <property type="entry name" value="AB_hydrolase_3"/>
</dbReference>
<dbReference type="InterPro" id="IPR002168">
    <property type="entry name" value="Lipase_GDXG_HIS_AS"/>
</dbReference>
<evidence type="ECO:0000259" key="3">
    <source>
        <dbReference type="Pfam" id="PF07859"/>
    </source>
</evidence>
<evidence type="ECO:0000313" key="4">
    <source>
        <dbReference type="EMBL" id="RQT14940.1"/>
    </source>
</evidence>
<organism evidence="4 5">
    <name type="scientific">Burkholderia contaminans</name>
    <dbReference type="NCBI Taxonomy" id="488447"/>
    <lineage>
        <taxon>Bacteria</taxon>
        <taxon>Pseudomonadati</taxon>
        <taxon>Pseudomonadota</taxon>
        <taxon>Betaproteobacteria</taxon>
        <taxon>Burkholderiales</taxon>
        <taxon>Burkholderiaceae</taxon>
        <taxon>Burkholderia</taxon>
        <taxon>Burkholderia cepacia complex</taxon>
    </lineage>
</organism>
<reference evidence="4 5" key="1">
    <citation type="submission" date="2018-08" db="EMBL/GenBank/DDBJ databases">
        <title>Comparative analysis of Burkholderia isolates from Puerto Rico.</title>
        <authorList>
            <person name="Hall C."/>
            <person name="Sahl J."/>
            <person name="Wagner D."/>
        </authorList>
    </citation>
    <scope>NUCLEOTIDE SEQUENCE [LARGE SCALE GENOMIC DNA]</scope>
    <source>
        <strain evidence="4 5">Bp9025</strain>
    </source>
</reference>
<dbReference type="PANTHER" id="PTHR48081:SF8">
    <property type="entry name" value="ALPHA_BETA HYDROLASE FOLD-3 DOMAIN-CONTAINING PROTEIN-RELATED"/>
    <property type="match status" value="1"/>
</dbReference>
<dbReference type="RefSeq" id="WP_124580018.1">
    <property type="nucleotide sequence ID" value="NZ_QTQV01000009.1"/>
</dbReference>
<comment type="caution">
    <text evidence="4">The sequence shown here is derived from an EMBL/GenBank/DDBJ whole genome shotgun (WGS) entry which is preliminary data.</text>
</comment>
<dbReference type="GO" id="GO:0016787">
    <property type="term" value="F:hydrolase activity"/>
    <property type="evidence" value="ECO:0007669"/>
    <property type="project" value="UniProtKB-KW"/>
</dbReference>
<dbReference type="Proteomes" id="UP000277921">
    <property type="component" value="Unassembled WGS sequence"/>
</dbReference>
<sequence>MIPDTMNLSAGMRAFIDTASSFAGECDDWPSRRAAFARQCAHFTPPAPDGVTAVDRMLGGVRTRCILPPGPAPARGWPVLVFLHGGGWTAGDHTTHDWFAYALLSRIDVAVLMIDYRLAPDACFPAPIVDGLAVWDAMASAGLPLDLARRAVGGDSAGGTLAAALCVALKRRGDAQPTAQLLLYPVLSARTDFASIRENADAPMLTARGLADSIALYVPCEADRHDALAMPLEGDGGGALAPALVAVAQYDPLRDQGLAYAQLLMAADGESVAWHGDGLVHACLRAPWLPEVDAMYARSAAFLIERGLAVARARVDAGAP</sequence>
<name>A0A3N8PV34_9BURK</name>
<gene>
    <name evidence="4" type="ORF">DF051_17465</name>
</gene>
<dbReference type="Pfam" id="PF07859">
    <property type="entry name" value="Abhydrolase_3"/>
    <property type="match status" value="1"/>
</dbReference>
<evidence type="ECO:0000313" key="5">
    <source>
        <dbReference type="Proteomes" id="UP000277921"/>
    </source>
</evidence>
<dbReference type="InterPro" id="IPR029058">
    <property type="entry name" value="AB_hydrolase_fold"/>
</dbReference>
<dbReference type="SUPFAM" id="SSF53474">
    <property type="entry name" value="alpha/beta-Hydrolases"/>
    <property type="match status" value="1"/>
</dbReference>
<dbReference type="EMBL" id="QTQV01000009">
    <property type="protein sequence ID" value="RQT14940.1"/>
    <property type="molecule type" value="Genomic_DNA"/>
</dbReference>
<feature type="domain" description="Alpha/beta hydrolase fold-3" evidence="3">
    <location>
        <begin position="80"/>
        <end position="284"/>
    </location>
</feature>
<dbReference type="Gene3D" id="3.40.50.1820">
    <property type="entry name" value="alpha/beta hydrolase"/>
    <property type="match status" value="1"/>
</dbReference>
<comment type="similarity">
    <text evidence="1">Belongs to the 'GDXG' lipolytic enzyme family.</text>
</comment>
<protein>
    <submittedName>
        <fullName evidence="4">Alpha/beta hydrolase</fullName>
    </submittedName>
</protein>
<evidence type="ECO:0000256" key="1">
    <source>
        <dbReference type="ARBA" id="ARBA00010515"/>
    </source>
</evidence>
<keyword evidence="2 4" id="KW-0378">Hydrolase</keyword>
<dbReference type="InterPro" id="IPR050300">
    <property type="entry name" value="GDXG_lipolytic_enzyme"/>
</dbReference>
<dbReference type="PANTHER" id="PTHR48081">
    <property type="entry name" value="AB HYDROLASE SUPERFAMILY PROTEIN C4A8.06C"/>
    <property type="match status" value="1"/>
</dbReference>
<proteinExistence type="inferred from homology"/>
<accession>A0A3N8PV34</accession>
<evidence type="ECO:0000256" key="2">
    <source>
        <dbReference type="ARBA" id="ARBA00022801"/>
    </source>
</evidence>
<dbReference type="PROSITE" id="PS01173">
    <property type="entry name" value="LIPASE_GDXG_HIS"/>
    <property type="match status" value="1"/>
</dbReference>